<evidence type="ECO:0000313" key="2">
    <source>
        <dbReference type="Proteomes" id="UP000626244"/>
    </source>
</evidence>
<accession>A0A8J3AE63</accession>
<dbReference type="Proteomes" id="UP000626244">
    <property type="component" value="Unassembled WGS sequence"/>
</dbReference>
<keyword evidence="2" id="KW-1185">Reference proteome</keyword>
<proteinExistence type="predicted"/>
<comment type="caution">
    <text evidence="1">The sequence shown here is derived from an EMBL/GenBank/DDBJ whole genome shotgun (WGS) entry which is preliminary data.</text>
</comment>
<dbReference type="EMBL" id="BMHB01000001">
    <property type="protein sequence ID" value="GGI12687.1"/>
    <property type="molecule type" value="Genomic_DNA"/>
</dbReference>
<dbReference type="AlphaFoldDB" id="A0A8J3AE63"/>
<name>A0A8J3AE63_9BACI</name>
<sequence length="40" mass="4687">MFVCKTFIHLFREQGRKIPNAKDKPIIGGSILVNRIYLIR</sequence>
<protein>
    <submittedName>
        <fullName evidence="1">Uncharacterized protein</fullName>
    </submittedName>
</protein>
<organism evidence="1 2">
    <name type="scientific">Gottfriedia solisilvae</name>
    <dbReference type="NCBI Taxonomy" id="1516104"/>
    <lineage>
        <taxon>Bacteria</taxon>
        <taxon>Bacillati</taxon>
        <taxon>Bacillota</taxon>
        <taxon>Bacilli</taxon>
        <taxon>Bacillales</taxon>
        <taxon>Bacillaceae</taxon>
        <taxon>Gottfriedia</taxon>
    </lineage>
</organism>
<evidence type="ECO:0000313" key="1">
    <source>
        <dbReference type="EMBL" id="GGI12687.1"/>
    </source>
</evidence>
<reference evidence="2" key="1">
    <citation type="journal article" date="2019" name="Int. J. Syst. Evol. Microbiol.">
        <title>The Global Catalogue of Microorganisms (GCM) 10K type strain sequencing project: providing services to taxonomists for standard genome sequencing and annotation.</title>
        <authorList>
            <consortium name="The Broad Institute Genomics Platform"/>
            <consortium name="The Broad Institute Genome Sequencing Center for Infectious Disease"/>
            <person name="Wu L."/>
            <person name="Ma J."/>
        </authorList>
    </citation>
    <scope>NUCLEOTIDE SEQUENCE [LARGE SCALE GENOMIC DNA]</scope>
    <source>
        <strain evidence="2">CGMCC 1.14993</strain>
    </source>
</reference>
<gene>
    <name evidence="1" type="ORF">GCM10007380_14160</name>
</gene>